<dbReference type="CDD" id="cd20140">
    <property type="entry name" value="PWWP_PWWP2"/>
    <property type="match status" value="1"/>
</dbReference>
<dbReference type="SUPFAM" id="SSF63748">
    <property type="entry name" value="Tudor/PWWP/MBT"/>
    <property type="match status" value="1"/>
</dbReference>
<keyword evidence="4" id="KW-1185">Reference proteome</keyword>
<feature type="region of interest" description="Disordered" evidence="1">
    <location>
        <begin position="393"/>
        <end position="435"/>
    </location>
</feature>
<dbReference type="PANTHER" id="PTHR16112:SF22">
    <property type="entry name" value="PWWP DOMAIN-CONTAINING 2B"/>
    <property type="match status" value="1"/>
</dbReference>
<dbReference type="OrthoDB" id="5964980at2759"/>
<evidence type="ECO:0000313" key="3">
    <source>
        <dbReference type="EMBL" id="CAH0720202.1"/>
    </source>
</evidence>
<sequence>MMMMMMMMFSRPIPAMVANLIETSQLRRRYYSAQVYAQIQVHSLFLSLSYSGGTATRHDRIYIVYEILKNMAAVVATADMTIQKNSQILVNVEEALEDLIVVTYSTEDKKFQGVLLDSNKGNLPFGVYSLHPAFSNQNEKAESKDNKLHSVSQRFTYQEPDYDHEDLQRSKKQSGKSKPPARRKMTVRLRPRKVVCSNCKGICNENSENVDVSKKRKLDSDDDTPKDGSESSKLEKKYLMGSMLIPKLSRLEPSEITNAIKSKSVTKPGERARSIKNTKPCDDSEKTTRELAFVSVSDNSDLVDKEDCKDSDNSFSNLFSNARTLKICFGEGEGTVVKIPPLGGDFNEDSGVSCDMSKPTKAVKKALKKAKKQAKKNNTTEKDDDLWIDQSPKHIGALSPRNNVSNSASIDPLEKKHKHKVKHKKKHRIQKKRDENTSKCDSIDYFSNIKDHCLKQKLSISLRRLSSNSYERRNEEGSDDGEIETVPDFPESSEGVGGKLLRVSPGDIVWGKVVGFPWWPGRVLSVTPTSRAHVAWYASTTSSLMPCDSLSPFLEDYKIRFNKKKRGPYKEAVKQATIEARQMETHVDPLASPTHNLATVSPHPIDVFS</sequence>
<feature type="compositionally biased region" description="Polar residues" evidence="1">
    <location>
        <begin position="400"/>
        <end position="409"/>
    </location>
</feature>
<dbReference type="Pfam" id="PF00855">
    <property type="entry name" value="PWWP"/>
    <property type="match status" value="1"/>
</dbReference>
<feature type="region of interest" description="Disordered" evidence="1">
    <location>
        <begin position="469"/>
        <end position="497"/>
    </location>
</feature>
<gene>
    <name evidence="3" type="ORF">BINO364_LOCUS6463</name>
</gene>
<dbReference type="SMART" id="SM00293">
    <property type="entry name" value="PWWP"/>
    <property type="match status" value="1"/>
</dbReference>
<evidence type="ECO:0000256" key="1">
    <source>
        <dbReference type="SAM" id="MobiDB-lite"/>
    </source>
</evidence>
<feature type="region of interest" description="Disordered" evidence="1">
    <location>
        <begin position="259"/>
        <end position="283"/>
    </location>
</feature>
<feature type="compositionally biased region" description="Basic residues" evidence="1">
    <location>
        <begin position="415"/>
        <end position="431"/>
    </location>
</feature>
<protein>
    <recommendedName>
        <fullName evidence="2">PWWP domain-containing protein</fullName>
    </recommendedName>
</protein>
<dbReference type="PANTHER" id="PTHR16112">
    <property type="entry name" value="METHYL-CPG BINDING PROTEIN, DROSOPHILA"/>
    <property type="match status" value="1"/>
</dbReference>
<feature type="compositionally biased region" description="Basic residues" evidence="1">
    <location>
        <begin position="170"/>
        <end position="189"/>
    </location>
</feature>
<accession>A0A8J9UHM0</accession>
<dbReference type="Proteomes" id="UP000838878">
    <property type="component" value="Chromosome 14"/>
</dbReference>
<feature type="compositionally biased region" description="Basic and acidic residues" evidence="1">
    <location>
        <begin position="268"/>
        <end position="283"/>
    </location>
</feature>
<dbReference type="GO" id="GO:0005634">
    <property type="term" value="C:nucleus"/>
    <property type="evidence" value="ECO:0007669"/>
    <property type="project" value="TreeGrafter"/>
</dbReference>
<feature type="region of interest" description="Disordered" evidence="1">
    <location>
        <begin position="210"/>
        <end position="235"/>
    </location>
</feature>
<dbReference type="InterPro" id="IPR000313">
    <property type="entry name" value="PWWP_dom"/>
</dbReference>
<feature type="domain" description="PWWP" evidence="2">
    <location>
        <begin position="505"/>
        <end position="525"/>
    </location>
</feature>
<dbReference type="EMBL" id="OV170234">
    <property type="protein sequence ID" value="CAH0720202.1"/>
    <property type="molecule type" value="Genomic_DNA"/>
</dbReference>
<feature type="non-terminal residue" evidence="3">
    <location>
        <position position="609"/>
    </location>
</feature>
<dbReference type="Gene3D" id="2.30.30.140">
    <property type="match status" value="1"/>
</dbReference>
<dbReference type="PROSITE" id="PS50812">
    <property type="entry name" value="PWWP"/>
    <property type="match status" value="1"/>
</dbReference>
<organism evidence="3 4">
    <name type="scientific">Brenthis ino</name>
    <name type="common">lesser marbled fritillary</name>
    <dbReference type="NCBI Taxonomy" id="405034"/>
    <lineage>
        <taxon>Eukaryota</taxon>
        <taxon>Metazoa</taxon>
        <taxon>Ecdysozoa</taxon>
        <taxon>Arthropoda</taxon>
        <taxon>Hexapoda</taxon>
        <taxon>Insecta</taxon>
        <taxon>Pterygota</taxon>
        <taxon>Neoptera</taxon>
        <taxon>Endopterygota</taxon>
        <taxon>Lepidoptera</taxon>
        <taxon>Glossata</taxon>
        <taxon>Ditrysia</taxon>
        <taxon>Papilionoidea</taxon>
        <taxon>Nymphalidae</taxon>
        <taxon>Heliconiinae</taxon>
        <taxon>Argynnini</taxon>
        <taxon>Brenthis</taxon>
    </lineage>
</organism>
<name>A0A8J9UHM0_9NEOP</name>
<feature type="compositionally biased region" description="Basic and acidic residues" evidence="1">
    <location>
        <begin position="223"/>
        <end position="235"/>
    </location>
</feature>
<dbReference type="GO" id="GO:0010369">
    <property type="term" value="C:chromocenter"/>
    <property type="evidence" value="ECO:0007669"/>
    <property type="project" value="TreeGrafter"/>
</dbReference>
<evidence type="ECO:0000259" key="2">
    <source>
        <dbReference type="PROSITE" id="PS50812"/>
    </source>
</evidence>
<evidence type="ECO:0000313" key="4">
    <source>
        <dbReference type="Proteomes" id="UP000838878"/>
    </source>
</evidence>
<reference evidence="3" key="1">
    <citation type="submission" date="2021-12" db="EMBL/GenBank/DDBJ databases">
        <authorList>
            <person name="Martin H S."/>
        </authorList>
    </citation>
    <scope>NUCLEOTIDE SEQUENCE</scope>
</reference>
<feature type="region of interest" description="Disordered" evidence="1">
    <location>
        <begin position="159"/>
        <end position="189"/>
    </location>
</feature>
<dbReference type="AlphaFoldDB" id="A0A8J9UHM0"/>
<dbReference type="GO" id="GO:0003682">
    <property type="term" value="F:chromatin binding"/>
    <property type="evidence" value="ECO:0007669"/>
    <property type="project" value="TreeGrafter"/>
</dbReference>
<proteinExistence type="predicted"/>